<gene>
    <name evidence="2" type="ORF">L1F29_29620</name>
</gene>
<feature type="signal peptide" evidence="1">
    <location>
        <begin position="1"/>
        <end position="26"/>
    </location>
</feature>
<reference evidence="2" key="1">
    <citation type="submission" date="2022-01" db="EMBL/GenBank/DDBJ databases">
        <title>Paenibacillus spongiae sp. nov., isolated from marine sponge.</title>
        <authorList>
            <person name="Li Z."/>
            <person name="Zhang M."/>
        </authorList>
    </citation>
    <scope>NUCLEOTIDE SEQUENCE</scope>
    <source>
        <strain evidence="2">PHS-Z3</strain>
    </source>
</reference>
<proteinExistence type="predicted"/>
<name>A0ABY5S6I7_9BACL</name>
<dbReference type="EMBL" id="CP091430">
    <property type="protein sequence ID" value="UVI29531.1"/>
    <property type="molecule type" value="Genomic_DNA"/>
</dbReference>
<protein>
    <submittedName>
        <fullName evidence="2">Extracellular solute-binding protein</fullName>
    </submittedName>
</protein>
<dbReference type="Proteomes" id="UP001057877">
    <property type="component" value="Chromosome"/>
</dbReference>
<keyword evidence="1" id="KW-0732">Signal</keyword>
<dbReference type="SUPFAM" id="SSF53850">
    <property type="entry name" value="Periplasmic binding protein-like II"/>
    <property type="match status" value="1"/>
</dbReference>
<feature type="chain" id="PRO_5045858045" evidence="1">
    <location>
        <begin position="27"/>
        <end position="943"/>
    </location>
</feature>
<dbReference type="Pfam" id="PF13416">
    <property type="entry name" value="SBP_bac_8"/>
    <property type="match status" value="1"/>
</dbReference>
<keyword evidence="3" id="KW-1185">Reference proteome</keyword>
<evidence type="ECO:0000313" key="3">
    <source>
        <dbReference type="Proteomes" id="UP001057877"/>
    </source>
</evidence>
<dbReference type="PANTHER" id="PTHR43649:SF27">
    <property type="entry name" value="EXTRACELLULAR SOLUTE-BINDING PROTEIN FAMILY 1"/>
    <property type="match status" value="1"/>
</dbReference>
<evidence type="ECO:0000256" key="1">
    <source>
        <dbReference type="SAM" id="SignalP"/>
    </source>
</evidence>
<dbReference type="InterPro" id="IPR006059">
    <property type="entry name" value="SBP"/>
</dbReference>
<sequence length="943" mass="105887">MIPFKKMVPLLCLFVLGSVFPPHSVAQTEKQPSTEVYPVMVKELERAGTADTAGQRIEVEGGRFAAISGDGIRAGEWEDKSNVLLWDSAAGEVEYAVTVPVGGFYNVYVEYADTNAYTETIERGLLINGAPAYAGNESFILGQRYRYDAYPFVKDAAGNEKRPKQLAVKEWLTEPVRDKSGMTSTPLKFPFEQGVNSVKLTGIRGSVAIARLIVRSPEPYPAYDEYASGQPPSTSPASFIQTVEGENPALVSSKGIQLFGISEAGVSPEAYGKRIYNAIGGLSWRHPGQWAEWEIETPEDGVYQLGIKYKQSDNNALSSFRIVEIDGHAPFREMLNVSFPFSASWAIKTLGDEEPYSFYLTKGKHRIRLSVTSEPYQEIHGALLQMADALNETDLEIKRITGISTDKQIDLFKRYDLKKYIPDLDQRLTGMAEEIEKQIAALSALTGSAKSGFDVLGTDAARLRSYAADLNDIPRSVDSLSRIQANVANFAASLAFQPLLVDYLTVKSTDERFPDAKAGMWKATSYFFKSFFASFTNDYDTKKGSKGSIEVWVQRNRDYVDLMQQYANEYFTPLTGYKVNINYIPGADVLVLANAAGKQPDVVTGASMDTPFNFALRNAVVKLNDFPEFAEISGRISPGTAIPFHYNGGDYALPEEATMSLMYYREDILNRNNIKVPQTWEEVKQIIPSLQQNNMNFWAPQGDWLTFFYQHGVDPYTADGADVGFDTPKGFAAFKYMTDLYVKYNLPQVITSFYQHFRQGDVPIGISGMSDYLLFRLAAPEISSKWKISPIPGTIDSTGTNVRWHGGDVRGVMMMKTDEQRQERAWEFVKWWMSTETQAQFANDLENNYGIEFRWYSANPEVVALTPWTPQDKEVVLEQLRWFKGVPFVPGGSYMTGRELTNAWTGTVIDKGHYREEMEQAVDSIRREIARYRREYGLSEGLR</sequence>
<dbReference type="RefSeq" id="WP_258385620.1">
    <property type="nucleotide sequence ID" value="NZ_CP091430.1"/>
</dbReference>
<dbReference type="InterPro" id="IPR050490">
    <property type="entry name" value="Bact_solute-bd_prot1"/>
</dbReference>
<dbReference type="Gene3D" id="2.60.120.260">
    <property type="entry name" value="Galactose-binding domain-like"/>
    <property type="match status" value="2"/>
</dbReference>
<accession>A0ABY5S6I7</accession>
<dbReference type="Gene3D" id="3.40.190.10">
    <property type="entry name" value="Periplasmic binding protein-like II"/>
    <property type="match status" value="1"/>
</dbReference>
<dbReference type="PANTHER" id="PTHR43649">
    <property type="entry name" value="ARABINOSE-BINDING PROTEIN-RELATED"/>
    <property type="match status" value="1"/>
</dbReference>
<organism evidence="2 3">
    <name type="scientific">Paenibacillus spongiae</name>
    <dbReference type="NCBI Taxonomy" id="2909671"/>
    <lineage>
        <taxon>Bacteria</taxon>
        <taxon>Bacillati</taxon>
        <taxon>Bacillota</taxon>
        <taxon>Bacilli</taxon>
        <taxon>Bacillales</taxon>
        <taxon>Paenibacillaceae</taxon>
        <taxon>Paenibacillus</taxon>
    </lineage>
</organism>
<evidence type="ECO:0000313" key="2">
    <source>
        <dbReference type="EMBL" id="UVI29531.1"/>
    </source>
</evidence>